<dbReference type="RefSeq" id="WP_102242781.1">
    <property type="nucleotide sequence ID" value="NZ_CP025704.1"/>
</dbReference>
<organism evidence="1 2">
    <name type="scientific">Bacteriovorax stolpii</name>
    <name type="common">Bdellovibrio stolpii</name>
    <dbReference type="NCBI Taxonomy" id="960"/>
    <lineage>
        <taxon>Bacteria</taxon>
        <taxon>Pseudomonadati</taxon>
        <taxon>Bdellovibrionota</taxon>
        <taxon>Bacteriovoracia</taxon>
        <taxon>Bacteriovoracales</taxon>
        <taxon>Bacteriovoracaceae</taxon>
        <taxon>Bacteriovorax</taxon>
    </lineage>
</organism>
<name>A0A2K9NPN1_BACTC</name>
<reference evidence="1 2" key="1">
    <citation type="submission" date="2018-01" db="EMBL/GenBank/DDBJ databases">
        <title>Complete genome sequence of Bacteriovorax stolpii DSM12778.</title>
        <authorList>
            <person name="Tang B."/>
            <person name="Chang J."/>
        </authorList>
    </citation>
    <scope>NUCLEOTIDE SEQUENCE [LARGE SCALE GENOMIC DNA]</scope>
    <source>
        <strain evidence="1 2">DSM 12778</strain>
    </source>
</reference>
<dbReference type="Proteomes" id="UP000235584">
    <property type="component" value="Chromosome"/>
</dbReference>
<protein>
    <submittedName>
        <fullName evidence="1">Uncharacterized protein</fullName>
    </submittedName>
</protein>
<dbReference type="AlphaFoldDB" id="A0A2K9NPN1"/>
<dbReference type="KEGG" id="bsto:C0V70_05045"/>
<gene>
    <name evidence="1" type="ORF">C0V70_05045</name>
</gene>
<keyword evidence="2" id="KW-1185">Reference proteome</keyword>
<evidence type="ECO:0000313" key="2">
    <source>
        <dbReference type="Proteomes" id="UP000235584"/>
    </source>
</evidence>
<dbReference type="EMBL" id="CP025704">
    <property type="protein sequence ID" value="AUN97486.1"/>
    <property type="molecule type" value="Genomic_DNA"/>
</dbReference>
<accession>A0A2K9NPN1</accession>
<evidence type="ECO:0000313" key="1">
    <source>
        <dbReference type="EMBL" id="AUN97486.1"/>
    </source>
</evidence>
<proteinExistence type="predicted"/>
<sequence length="60" mass="7099">MSENKQGEKGLFELLEERSPDYIANSKQVGNIDTLIYNNEDEHSKFEFLVQDMFLDHFFP</sequence>